<gene>
    <name evidence="2" type="ORF">PVW1_080046200</name>
</gene>
<dbReference type="VEuPathDB" id="PlasmoDB:PVPAM_000021700"/>
<reference evidence="2" key="1">
    <citation type="submission" date="2021-09" db="EMBL/GenBank/DDBJ databases">
        <authorList>
            <consortium name="Pathogen Informatics"/>
        </authorList>
    </citation>
    <scope>NUCLEOTIDE SEQUENCE</scope>
    <source>
        <strain evidence="2">PvW1</strain>
    </source>
</reference>
<name>A0A8S4HIG6_PLAVI</name>
<evidence type="ECO:0000313" key="3">
    <source>
        <dbReference type="Proteomes" id="UP000779233"/>
    </source>
</evidence>
<dbReference type="EMBL" id="CAJZCX010000009">
    <property type="protein sequence ID" value="CAG9479384.1"/>
    <property type="molecule type" value="Genomic_DNA"/>
</dbReference>
<accession>A0A8S4HIG6</accession>
<dbReference type="AlphaFoldDB" id="A0A8S4HIG6"/>
<organism evidence="2 3">
    <name type="scientific">Plasmodium vivax</name>
    <name type="common">malaria parasite P. vivax</name>
    <dbReference type="NCBI Taxonomy" id="5855"/>
    <lineage>
        <taxon>Eukaryota</taxon>
        <taxon>Sar</taxon>
        <taxon>Alveolata</taxon>
        <taxon>Apicomplexa</taxon>
        <taxon>Aconoidasida</taxon>
        <taxon>Haemosporida</taxon>
        <taxon>Plasmodiidae</taxon>
        <taxon>Plasmodium</taxon>
        <taxon>Plasmodium (Plasmodium)</taxon>
    </lineage>
</organism>
<feature type="region of interest" description="Disordered" evidence="1">
    <location>
        <begin position="213"/>
        <end position="268"/>
    </location>
</feature>
<dbReference type="Pfam" id="PF05795">
    <property type="entry name" value="Plasmodium_Vir"/>
    <property type="match status" value="1"/>
</dbReference>
<sequence length="361" mass="41826">MSNYLGDKKLGLLRTKYNYGKLDSGWDICQKDAFYNKAKTELDRNDGLQDVSDNILKALCYVYKKSLIDNFESDICKFLYFWLGNILLDKMRNKFVFFDVIRDIFDILKNHKGKICTAPTYHIDVENFKNIKLFFDYSEDYDSYDNQITVYNQPCNNNYKKYLQKYVDTYNKFHGICQNEPHSYAYCDVFNEYFNGKNAYDLSNWKCDLQEHGHEEQELEDEKVAQESPLSPGLGKGVHHEKNPKEFPNVIGQKEERPGSPGYPSGEGTPFLNDTLYPADDPTPSTIKKSITSAVSAAGVLVPPFLVYHYTPAGTWLSKLLGRNKGPTRNPYANQEIMADFSMPGDFYSERNRYNIMYRPE</sequence>
<dbReference type="InterPro" id="IPR008780">
    <property type="entry name" value="Plasmodium_Vir"/>
</dbReference>
<proteinExistence type="predicted"/>
<evidence type="ECO:0000256" key="1">
    <source>
        <dbReference type="SAM" id="MobiDB-lite"/>
    </source>
</evidence>
<dbReference type="Proteomes" id="UP000779233">
    <property type="component" value="Unassembled WGS sequence"/>
</dbReference>
<comment type="caution">
    <text evidence="2">The sequence shown here is derived from an EMBL/GenBank/DDBJ whole genome shotgun (WGS) entry which is preliminary data.</text>
</comment>
<evidence type="ECO:0000313" key="2">
    <source>
        <dbReference type="EMBL" id="CAG9479384.1"/>
    </source>
</evidence>
<protein>
    <submittedName>
        <fullName evidence="2">(malaria parasite P. vivax) hypothetical protein</fullName>
    </submittedName>
</protein>